<keyword evidence="2" id="KW-1185">Reference proteome</keyword>
<dbReference type="Gramene" id="mRNA:HanXRQr2_Chr17g0803051">
    <property type="protein sequence ID" value="mRNA:HanXRQr2_Chr17g0803051"/>
    <property type="gene ID" value="HanXRQr2_Chr17g0803051"/>
</dbReference>
<dbReference type="EMBL" id="MNCJ02000332">
    <property type="protein sequence ID" value="KAF5755461.1"/>
    <property type="molecule type" value="Genomic_DNA"/>
</dbReference>
<reference evidence="1" key="1">
    <citation type="journal article" date="2017" name="Nature">
        <title>The sunflower genome provides insights into oil metabolism, flowering and Asterid evolution.</title>
        <authorList>
            <person name="Badouin H."/>
            <person name="Gouzy J."/>
            <person name="Grassa C.J."/>
            <person name="Murat F."/>
            <person name="Staton S.E."/>
            <person name="Cottret L."/>
            <person name="Lelandais-Briere C."/>
            <person name="Owens G.L."/>
            <person name="Carrere S."/>
            <person name="Mayjonade B."/>
            <person name="Legrand L."/>
            <person name="Gill N."/>
            <person name="Kane N.C."/>
            <person name="Bowers J.E."/>
            <person name="Hubner S."/>
            <person name="Bellec A."/>
            <person name="Berard A."/>
            <person name="Berges H."/>
            <person name="Blanchet N."/>
            <person name="Boniface M.C."/>
            <person name="Brunel D."/>
            <person name="Catrice O."/>
            <person name="Chaidir N."/>
            <person name="Claudel C."/>
            <person name="Donnadieu C."/>
            <person name="Faraut T."/>
            <person name="Fievet G."/>
            <person name="Helmstetter N."/>
            <person name="King M."/>
            <person name="Knapp S.J."/>
            <person name="Lai Z."/>
            <person name="Le Paslier M.C."/>
            <person name="Lippi Y."/>
            <person name="Lorenzon L."/>
            <person name="Mandel J.R."/>
            <person name="Marage G."/>
            <person name="Marchand G."/>
            <person name="Marquand E."/>
            <person name="Bret-Mestries E."/>
            <person name="Morien E."/>
            <person name="Nambeesan S."/>
            <person name="Nguyen T."/>
            <person name="Pegot-Espagnet P."/>
            <person name="Pouilly N."/>
            <person name="Raftis F."/>
            <person name="Sallet E."/>
            <person name="Schiex T."/>
            <person name="Thomas J."/>
            <person name="Vandecasteele C."/>
            <person name="Vares D."/>
            <person name="Vear F."/>
            <person name="Vautrin S."/>
            <person name="Crespi M."/>
            <person name="Mangin B."/>
            <person name="Burke J.M."/>
            <person name="Salse J."/>
            <person name="Munos S."/>
            <person name="Vincourt P."/>
            <person name="Rieseberg L.H."/>
            <person name="Langlade N.B."/>
        </authorList>
    </citation>
    <scope>NUCLEOTIDE SEQUENCE</scope>
    <source>
        <tissue evidence="1">Leaves</tissue>
    </source>
</reference>
<evidence type="ECO:0000313" key="1">
    <source>
        <dbReference type="EMBL" id="KAF5755461.1"/>
    </source>
</evidence>
<gene>
    <name evidence="1" type="ORF">HanXRQr2_Chr17g0803051</name>
</gene>
<reference evidence="1" key="2">
    <citation type="submission" date="2020-06" db="EMBL/GenBank/DDBJ databases">
        <title>Helianthus annuus Genome sequencing and assembly Release 2.</title>
        <authorList>
            <person name="Gouzy J."/>
            <person name="Langlade N."/>
            <person name="Munos S."/>
        </authorList>
    </citation>
    <scope>NUCLEOTIDE SEQUENCE</scope>
    <source>
        <tissue evidence="1">Leaves</tissue>
    </source>
</reference>
<dbReference type="AlphaFoldDB" id="A0A9K3DHL5"/>
<evidence type="ECO:0000313" key="2">
    <source>
        <dbReference type="Proteomes" id="UP000215914"/>
    </source>
</evidence>
<name>A0A9K3DHL5_HELAN</name>
<proteinExistence type="predicted"/>
<protein>
    <submittedName>
        <fullName evidence="1">Uncharacterized protein</fullName>
    </submittedName>
</protein>
<comment type="caution">
    <text evidence="1">The sequence shown here is derived from an EMBL/GenBank/DDBJ whole genome shotgun (WGS) entry which is preliminary data.</text>
</comment>
<accession>A0A9K3DHL5</accession>
<organism evidence="1 2">
    <name type="scientific">Helianthus annuus</name>
    <name type="common">Common sunflower</name>
    <dbReference type="NCBI Taxonomy" id="4232"/>
    <lineage>
        <taxon>Eukaryota</taxon>
        <taxon>Viridiplantae</taxon>
        <taxon>Streptophyta</taxon>
        <taxon>Embryophyta</taxon>
        <taxon>Tracheophyta</taxon>
        <taxon>Spermatophyta</taxon>
        <taxon>Magnoliopsida</taxon>
        <taxon>eudicotyledons</taxon>
        <taxon>Gunneridae</taxon>
        <taxon>Pentapetalae</taxon>
        <taxon>asterids</taxon>
        <taxon>campanulids</taxon>
        <taxon>Asterales</taxon>
        <taxon>Asteraceae</taxon>
        <taxon>Asteroideae</taxon>
        <taxon>Heliantheae alliance</taxon>
        <taxon>Heliantheae</taxon>
        <taxon>Helianthus</taxon>
    </lineage>
</organism>
<dbReference type="Proteomes" id="UP000215914">
    <property type="component" value="Unassembled WGS sequence"/>
</dbReference>
<sequence>MSGIVAMDIATRTTYPEAANHVGMLSFKNTVSRFCCSACNSDVSESEKFENLFGYREILLFGAIVPNGLNRDGDNFNQIIKTVTENKGNGYKNLQKQKTIV</sequence>